<evidence type="ECO:0000256" key="6">
    <source>
        <dbReference type="ARBA" id="ARBA00022989"/>
    </source>
</evidence>
<feature type="transmembrane region" description="Helical" evidence="9">
    <location>
        <begin position="36"/>
        <end position="54"/>
    </location>
</feature>
<dbReference type="RefSeq" id="XP_013169138.1">
    <property type="nucleotide sequence ID" value="XM_013313684.1"/>
</dbReference>
<evidence type="ECO:0000256" key="5">
    <source>
        <dbReference type="ARBA" id="ARBA00022781"/>
    </source>
</evidence>
<dbReference type="AlphaFoldDB" id="A0AAJ6ZBM1"/>
<evidence type="ECO:0000256" key="9">
    <source>
        <dbReference type="SAM" id="Phobius"/>
    </source>
</evidence>
<protein>
    <submittedName>
        <fullName evidence="10">V-type proton ATPase subunit e 2-like</fullName>
    </submittedName>
</protein>
<evidence type="ECO:0000256" key="7">
    <source>
        <dbReference type="ARBA" id="ARBA00023065"/>
    </source>
</evidence>
<keyword evidence="8 9" id="KW-0472">Membrane</keyword>
<keyword evidence="6 9" id="KW-1133">Transmembrane helix</keyword>
<reference evidence="10" key="1">
    <citation type="submission" date="2025-08" db="UniProtKB">
        <authorList>
            <consortium name="RefSeq"/>
        </authorList>
    </citation>
    <scope>IDENTIFICATION</scope>
</reference>
<dbReference type="GO" id="GO:0033181">
    <property type="term" value="C:plasma membrane proton-transporting V-type ATPase complex"/>
    <property type="evidence" value="ECO:0007669"/>
    <property type="project" value="TreeGrafter"/>
</dbReference>
<keyword evidence="3" id="KW-0813">Transport</keyword>
<dbReference type="Pfam" id="PF05493">
    <property type="entry name" value="ATP_synt_H"/>
    <property type="match status" value="1"/>
</dbReference>
<organism evidence="10">
    <name type="scientific">Papilio xuthus</name>
    <name type="common">Asian swallowtail butterfly</name>
    <dbReference type="NCBI Taxonomy" id="66420"/>
    <lineage>
        <taxon>Eukaryota</taxon>
        <taxon>Metazoa</taxon>
        <taxon>Ecdysozoa</taxon>
        <taxon>Arthropoda</taxon>
        <taxon>Hexapoda</taxon>
        <taxon>Insecta</taxon>
        <taxon>Pterygota</taxon>
        <taxon>Neoptera</taxon>
        <taxon>Endopterygota</taxon>
        <taxon>Lepidoptera</taxon>
        <taxon>Glossata</taxon>
        <taxon>Ditrysia</taxon>
        <taxon>Papilionoidea</taxon>
        <taxon>Papilionidae</taxon>
        <taxon>Papilioninae</taxon>
        <taxon>Papilio</taxon>
    </lineage>
</organism>
<gene>
    <name evidence="10" type="primary">LOC106118922</name>
</gene>
<dbReference type="GO" id="GO:0046961">
    <property type="term" value="F:proton-transporting ATPase activity, rotational mechanism"/>
    <property type="evidence" value="ECO:0007669"/>
    <property type="project" value="InterPro"/>
</dbReference>
<dbReference type="GO" id="GO:0033179">
    <property type="term" value="C:proton-transporting V-type ATPase, V0 domain"/>
    <property type="evidence" value="ECO:0007669"/>
    <property type="project" value="InterPro"/>
</dbReference>
<evidence type="ECO:0000256" key="1">
    <source>
        <dbReference type="ARBA" id="ARBA00004127"/>
    </source>
</evidence>
<proteinExistence type="inferred from homology"/>
<feature type="transmembrane region" description="Helical" evidence="9">
    <location>
        <begin position="61"/>
        <end position="84"/>
    </location>
</feature>
<comment type="similarity">
    <text evidence="2">Belongs to the V-ATPase e1/e2 subunit family.</text>
</comment>
<dbReference type="PANTHER" id="PTHR12263">
    <property type="entry name" value="VACUOLAR ATP SYNTHASE SUBUNIT H"/>
    <property type="match status" value="1"/>
</dbReference>
<dbReference type="GO" id="GO:0012505">
    <property type="term" value="C:endomembrane system"/>
    <property type="evidence" value="ECO:0007669"/>
    <property type="project" value="UniProtKB-SubCell"/>
</dbReference>
<dbReference type="PANTHER" id="PTHR12263:SF0">
    <property type="entry name" value="V-TYPE PROTON ATPASE SUBUNIT"/>
    <property type="match status" value="1"/>
</dbReference>
<name>A0AAJ6ZBM1_PAPXU</name>
<evidence type="ECO:0000256" key="4">
    <source>
        <dbReference type="ARBA" id="ARBA00022692"/>
    </source>
</evidence>
<evidence type="ECO:0000313" key="10">
    <source>
        <dbReference type="RefSeq" id="XP_013169138.1"/>
    </source>
</evidence>
<keyword evidence="7" id="KW-0406">Ion transport</keyword>
<keyword evidence="5" id="KW-0375">Hydrogen ion transport</keyword>
<dbReference type="KEGG" id="pxu:106118922"/>
<evidence type="ECO:0000256" key="3">
    <source>
        <dbReference type="ARBA" id="ARBA00022448"/>
    </source>
</evidence>
<dbReference type="Proteomes" id="UP000694872">
    <property type="component" value="Unplaced"/>
</dbReference>
<evidence type="ECO:0000256" key="8">
    <source>
        <dbReference type="ARBA" id="ARBA00023136"/>
    </source>
</evidence>
<accession>A0AAJ6ZBM1</accession>
<comment type="subcellular location">
    <subcellularLocation>
        <location evidence="1">Endomembrane system</location>
        <topology evidence="1">Multi-pass membrane protein</topology>
    </subcellularLocation>
</comment>
<sequence length="123" mass="13707">MENSDTGTFGDTVLDGVWFRAGNDTGFPTPGQYNPIYILTGVFGGLFIILPLLVRKSPNKVIIRCSIMLSIFCIWIFWVTVYIGQMNPIMGPRMHNTTVAWIAHAKGNPLKASDVREGEVPEY</sequence>
<dbReference type="InterPro" id="IPR008389">
    <property type="entry name" value="ATPase_V0-cplx_e1/e2_su"/>
</dbReference>
<keyword evidence="4 9" id="KW-0812">Transmembrane</keyword>
<evidence type="ECO:0000256" key="2">
    <source>
        <dbReference type="ARBA" id="ARBA00008328"/>
    </source>
</evidence>
<dbReference type="GeneID" id="106118922"/>